<comment type="caution">
    <text evidence="2">The sequence shown here is derived from an EMBL/GenBank/DDBJ whole genome shotgun (WGS) entry which is preliminary data.</text>
</comment>
<name>A0A699RNJ3_TANCI</name>
<evidence type="ECO:0000313" key="2">
    <source>
        <dbReference type="EMBL" id="GFC88030.1"/>
    </source>
</evidence>
<organism evidence="2">
    <name type="scientific">Tanacetum cinerariifolium</name>
    <name type="common">Dalmatian daisy</name>
    <name type="synonym">Chrysanthemum cinerariifolium</name>
    <dbReference type="NCBI Taxonomy" id="118510"/>
    <lineage>
        <taxon>Eukaryota</taxon>
        <taxon>Viridiplantae</taxon>
        <taxon>Streptophyta</taxon>
        <taxon>Embryophyta</taxon>
        <taxon>Tracheophyta</taxon>
        <taxon>Spermatophyta</taxon>
        <taxon>Magnoliopsida</taxon>
        <taxon>eudicotyledons</taxon>
        <taxon>Gunneridae</taxon>
        <taxon>Pentapetalae</taxon>
        <taxon>asterids</taxon>
        <taxon>campanulids</taxon>
        <taxon>Asterales</taxon>
        <taxon>Asteraceae</taxon>
        <taxon>Asteroideae</taxon>
        <taxon>Anthemideae</taxon>
        <taxon>Anthemidinae</taxon>
        <taxon>Tanacetum</taxon>
    </lineage>
</organism>
<evidence type="ECO:0000256" key="1">
    <source>
        <dbReference type="SAM" id="MobiDB-lite"/>
    </source>
</evidence>
<feature type="region of interest" description="Disordered" evidence="1">
    <location>
        <begin position="40"/>
        <end position="89"/>
    </location>
</feature>
<feature type="compositionally biased region" description="Polar residues" evidence="1">
    <location>
        <begin position="72"/>
        <end position="87"/>
    </location>
</feature>
<dbReference type="EMBL" id="BKCJ011113473">
    <property type="protein sequence ID" value="GFC88030.1"/>
    <property type="molecule type" value="Genomic_DNA"/>
</dbReference>
<feature type="compositionally biased region" description="Basic and acidic residues" evidence="1">
    <location>
        <begin position="40"/>
        <end position="52"/>
    </location>
</feature>
<reference evidence="2" key="1">
    <citation type="journal article" date="2019" name="Sci. Rep.">
        <title>Draft genome of Tanacetum cinerariifolium, the natural source of mosquito coil.</title>
        <authorList>
            <person name="Yamashiro T."/>
            <person name="Shiraishi A."/>
            <person name="Satake H."/>
            <person name="Nakayama K."/>
        </authorList>
    </citation>
    <scope>NUCLEOTIDE SEQUENCE</scope>
</reference>
<proteinExistence type="predicted"/>
<feature type="region of interest" description="Disordered" evidence="1">
    <location>
        <begin position="108"/>
        <end position="131"/>
    </location>
</feature>
<gene>
    <name evidence="2" type="ORF">Tci_860000</name>
</gene>
<dbReference type="AlphaFoldDB" id="A0A699RNJ3"/>
<sequence>MEDNADSSFGRKRVCIMTKHHVSILETFKIIAKDDESCHASKYDADNNHPNDEASDDESASDVDAVSDTVFGPNSLSHNHVNGNLDNSKSEDPFGVYDLLNKQDGGIIHESIPSIPHPPGFTPAVSEARDE</sequence>
<accession>A0A699RNJ3</accession>
<protein>
    <submittedName>
        <fullName evidence="2">Uncharacterized protein</fullName>
    </submittedName>
</protein>